<organism evidence="11">
    <name type="scientific">Drosophila grimshawi</name>
    <name type="common">Hawaiian fruit fly</name>
    <name type="synonym">Idiomyia grimshawi</name>
    <dbReference type="NCBI Taxonomy" id="7222"/>
    <lineage>
        <taxon>Eukaryota</taxon>
        <taxon>Metazoa</taxon>
        <taxon>Ecdysozoa</taxon>
        <taxon>Arthropoda</taxon>
        <taxon>Hexapoda</taxon>
        <taxon>Insecta</taxon>
        <taxon>Pterygota</taxon>
        <taxon>Neoptera</taxon>
        <taxon>Endopterygota</taxon>
        <taxon>Diptera</taxon>
        <taxon>Brachycera</taxon>
        <taxon>Muscomorpha</taxon>
        <taxon>Ephydroidea</taxon>
        <taxon>Drosophilidae</taxon>
        <taxon>Drosophila</taxon>
        <taxon>Hawaiian Drosophila</taxon>
    </lineage>
</organism>
<dbReference type="GO" id="GO:0051119">
    <property type="term" value="F:sugar transmembrane transporter activity"/>
    <property type="evidence" value="ECO:0007669"/>
    <property type="project" value="InterPro"/>
</dbReference>
<dbReference type="InterPro" id="IPR050549">
    <property type="entry name" value="MFS_Trehalose_Transporter"/>
</dbReference>
<dbReference type="PANTHER" id="PTHR48021:SF33">
    <property type="entry name" value="AT22075P-RELATED"/>
    <property type="match status" value="1"/>
</dbReference>
<feature type="transmembrane region" description="Helical" evidence="8">
    <location>
        <begin position="170"/>
        <end position="188"/>
    </location>
</feature>
<feature type="transmembrane region" description="Helical" evidence="8">
    <location>
        <begin position="142"/>
        <end position="164"/>
    </location>
</feature>
<keyword evidence="5 8" id="KW-0812">Transmembrane</keyword>
<feature type="transmembrane region" description="Helical" evidence="8">
    <location>
        <begin position="400"/>
        <end position="420"/>
    </location>
</feature>
<dbReference type="OMA" id="EGTTIPW"/>
<feature type="transmembrane region" description="Helical" evidence="8">
    <location>
        <begin position="12"/>
        <end position="36"/>
    </location>
</feature>
<evidence type="ECO:0000256" key="7">
    <source>
        <dbReference type="ARBA" id="ARBA00023136"/>
    </source>
</evidence>
<dbReference type="InParanoid" id="B4JDX5"/>
<dbReference type="PhylomeDB" id="B4JDX5"/>
<dbReference type="HOGENOM" id="CLU_001265_30_5_1"/>
<evidence type="ECO:0000313" key="11">
    <source>
        <dbReference type="Proteomes" id="UP000001070"/>
    </source>
</evidence>
<keyword evidence="11" id="KW-1185">Reference proteome</keyword>
<dbReference type="GO" id="GO:0005886">
    <property type="term" value="C:plasma membrane"/>
    <property type="evidence" value="ECO:0007669"/>
    <property type="project" value="UniProtKB-SubCell"/>
</dbReference>
<dbReference type="FunCoup" id="B4JDX5">
    <property type="interactions" value="6"/>
</dbReference>
<dbReference type="STRING" id="7222.B4JDX5"/>
<feature type="transmembrane region" description="Helical" evidence="8">
    <location>
        <begin position="264"/>
        <end position="286"/>
    </location>
</feature>
<keyword evidence="4" id="KW-0762">Sugar transport</keyword>
<proteinExistence type="predicted"/>
<accession>B4JDX5</accession>
<evidence type="ECO:0000259" key="9">
    <source>
        <dbReference type="PROSITE" id="PS50850"/>
    </source>
</evidence>
<dbReference type="PANTHER" id="PTHR48021">
    <property type="match status" value="1"/>
</dbReference>
<dbReference type="InterPro" id="IPR044775">
    <property type="entry name" value="MFS_ERD6/Tret1-like"/>
</dbReference>
<reference evidence="10 11" key="1">
    <citation type="journal article" date="2007" name="Nature">
        <title>Evolution of genes and genomes on the Drosophila phylogeny.</title>
        <authorList>
            <consortium name="Drosophila 12 Genomes Consortium"/>
            <person name="Clark A.G."/>
            <person name="Eisen M.B."/>
            <person name="Smith D.R."/>
            <person name="Bergman C.M."/>
            <person name="Oliver B."/>
            <person name="Markow T.A."/>
            <person name="Kaufman T.C."/>
            <person name="Kellis M."/>
            <person name="Gelbart W."/>
            <person name="Iyer V.N."/>
            <person name="Pollard D.A."/>
            <person name="Sackton T.B."/>
            <person name="Larracuente A.M."/>
            <person name="Singh N.D."/>
            <person name="Abad J.P."/>
            <person name="Abt D.N."/>
            <person name="Adryan B."/>
            <person name="Aguade M."/>
            <person name="Akashi H."/>
            <person name="Anderson W.W."/>
            <person name="Aquadro C.F."/>
            <person name="Ardell D.H."/>
            <person name="Arguello R."/>
            <person name="Artieri C.G."/>
            <person name="Barbash D.A."/>
            <person name="Barker D."/>
            <person name="Barsanti P."/>
            <person name="Batterham P."/>
            <person name="Batzoglou S."/>
            <person name="Begun D."/>
            <person name="Bhutkar A."/>
            <person name="Blanco E."/>
            <person name="Bosak S.A."/>
            <person name="Bradley R.K."/>
            <person name="Brand A.D."/>
            <person name="Brent M.R."/>
            <person name="Brooks A.N."/>
            <person name="Brown R.H."/>
            <person name="Butlin R.K."/>
            <person name="Caggese C."/>
            <person name="Calvi B.R."/>
            <person name="Bernardo de Carvalho A."/>
            <person name="Caspi A."/>
            <person name="Castrezana S."/>
            <person name="Celniker S.E."/>
            <person name="Chang J.L."/>
            <person name="Chapple C."/>
            <person name="Chatterji S."/>
            <person name="Chinwalla A."/>
            <person name="Civetta A."/>
            <person name="Clifton S.W."/>
            <person name="Comeron J.M."/>
            <person name="Costello J.C."/>
            <person name="Coyne J.A."/>
            <person name="Daub J."/>
            <person name="David R.G."/>
            <person name="Delcher A.L."/>
            <person name="Delehaunty K."/>
            <person name="Do C.B."/>
            <person name="Ebling H."/>
            <person name="Edwards K."/>
            <person name="Eickbush T."/>
            <person name="Evans J.D."/>
            <person name="Filipski A."/>
            <person name="Findeiss S."/>
            <person name="Freyhult E."/>
            <person name="Fulton L."/>
            <person name="Fulton R."/>
            <person name="Garcia A.C."/>
            <person name="Gardiner A."/>
            <person name="Garfield D.A."/>
            <person name="Garvin B.E."/>
            <person name="Gibson G."/>
            <person name="Gilbert D."/>
            <person name="Gnerre S."/>
            <person name="Godfrey J."/>
            <person name="Good R."/>
            <person name="Gotea V."/>
            <person name="Gravely B."/>
            <person name="Greenberg A.J."/>
            <person name="Griffiths-Jones S."/>
            <person name="Gross S."/>
            <person name="Guigo R."/>
            <person name="Gustafson E.A."/>
            <person name="Haerty W."/>
            <person name="Hahn M.W."/>
            <person name="Halligan D.L."/>
            <person name="Halpern A.L."/>
            <person name="Halter G.M."/>
            <person name="Han M.V."/>
            <person name="Heger A."/>
            <person name="Hillier L."/>
            <person name="Hinrichs A.S."/>
            <person name="Holmes I."/>
            <person name="Hoskins R.A."/>
            <person name="Hubisz M.J."/>
            <person name="Hultmark D."/>
            <person name="Huntley M.A."/>
            <person name="Jaffe D.B."/>
            <person name="Jagadeeshan S."/>
            <person name="Jeck W.R."/>
            <person name="Johnson J."/>
            <person name="Jones C.D."/>
            <person name="Jordan W.C."/>
            <person name="Karpen G.H."/>
            <person name="Kataoka E."/>
            <person name="Keightley P.D."/>
            <person name="Kheradpour P."/>
            <person name="Kirkness E.F."/>
            <person name="Koerich L.B."/>
            <person name="Kristiansen K."/>
            <person name="Kudrna D."/>
            <person name="Kulathinal R.J."/>
            <person name="Kumar S."/>
            <person name="Kwok R."/>
            <person name="Lander E."/>
            <person name="Langley C.H."/>
            <person name="Lapoint R."/>
            <person name="Lazzaro B.P."/>
            <person name="Lee S.J."/>
            <person name="Levesque L."/>
            <person name="Li R."/>
            <person name="Lin C.F."/>
            <person name="Lin M.F."/>
            <person name="Lindblad-Toh K."/>
            <person name="Llopart A."/>
            <person name="Long M."/>
            <person name="Low L."/>
            <person name="Lozovsky E."/>
            <person name="Lu J."/>
            <person name="Luo M."/>
            <person name="Machado C.A."/>
            <person name="Makalowski W."/>
            <person name="Marzo M."/>
            <person name="Matsuda M."/>
            <person name="Matzkin L."/>
            <person name="McAllister B."/>
            <person name="McBride C.S."/>
            <person name="McKernan B."/>
            <person name="McKernan K."/>
            <person name="Mendez-Lago M."/>
            <person name="Minx P."/>
            <person name="Mollenhauer M.U."/>
            <person name="Montooth K."/>
            <person name="Mount S.M."/>
            <person name="Mu X."/>
            <person name="Myers E."/>
            <person name="Negre B."/>
            <person name="Newfeld S."/>
            <person name="Nielsen R."/>
            <person name="Noor M.A."/>
            <person name="O'Grady P."/>
            <person name="Pachter L."/>
            <person name="Papaceit M."/>
            <person name="Parisi M.J."/>
            <person name="Parisi M."/>
            <person name="Parts L."/>
            <person name="Pedersen J.S."/>
            <person name="Pesole G."/>
            <person name="Phillippy A.M."/>
            <person name="Ponting C.P."/>
            <person name="Pop M."/>
            <person name="Porcelli D."/>
            <person name="Powell J.R."/>
            <person name="Prohaska S."/>
            <person name="Pruitt K."/>
            <person name="Puig M."/>
            <person name="Quesneville H."/>
            <person name="Ram K.R."/>
            <person name="Rand D."/>
            <person name="Rasmussen M.D."/>
            <person name="Reed L.K."/>
            <person name="Reenan R."/>
            <person name="Reily A."/>
            <person name="Remington K.A."/>
            <person name="Rieger T.T."/>
            <person name="Ritchie M.G."/>
            <person name="Robin C."/>
            <person name="Rogers Y.H."/>
            <person name="Rohde C."/>
            <person name="Rozas J."/>
            <person name="Rubenfield M.J."/>
            <person name="Ruiz A."/>
            <person name="Russo S."/>
            <person name="Salzberg S.L."/>
            <person name="Sanchez-Gracia A."/>
            <person name="Saranga D.J."/>
            <person name="Sato H."/>
            <person name="Schaeffer S.W."/>
            <person name="Schatz M.C."/>
            <person name="Schlenke T."/>
            <person name="Schwartz R."/>
            <person name="Segarra C."/>
            <person name="Singh R.S."/>
            <person name="Sirot L."/>
            <person name="Sirota M."/>
            <person name="Sisneros N.B."/>
            <person name="Smith C.D."/>
            <person name="Smith T.F."/>
            <person name="Spieth J."/>
            <person name="Stage D.E."/>
            <person name="Stark A."/>
            <person name="Stephan W."/>
            <person name="Strausberg R.L."/>
            <person name="Strempel S."/>
            <person name="Sturgill D."/>
            <person name="Sutton G."/>
            <person name="Sutton G.G."/>
            <person name="Tao W."/>
            <person name="Teichmann S."/>
            <person name="Tobari Y.N."/>
            <person name="Tomimura Y."/>
            <person name="Tsolas J.M."/>
            <person name="Valente V.L."/>
            <person name="Venter E."/>
            <person name="Venter J.C."/>
            <person name="Vicario S."/>
            <person name="Vieira F.G."/>
            <person name="Vilella A.J."/>
            <person name="Villasante A."/>
            <person name="Walenz B."/>
            <person name="Wang J."/>
            <person name="Wasserman M."/>
            <person name="Watts T."/>
            <person name="Wilson D."/>
            <person name="Wilson R.K."/>
            <person name="Wing R.A."/>
            <person name="Wolfner M.F."/>
            <person name="Wong A."/>
            <person name="Wong G.K."/>
            <person name="Wu C.I."/>
            <person name="Wu G."/>
            <person name="Yamamoto D."/>
            <person name="Yang H.P."/>
            <person name="Yang S.P."/>
            <person name="Yorke J.A."/>
            <person name="Yoshida K."/>
            <person name="Zdobnov E."/>
            <person name="Zhang P."/>
            <person name="Zhang Y."/>
            <person name="Zimin A.V."/>
            <person name="Baldwin J."/>
            <person name="Abdouelleil A."/>
            <person name="Abdulkadir J."/>
            <person name="Abebe A."/>
            <person name="Abera B."/>
            <person name="Abreu J."/>
            <person name="Acer S.C."/>
            <person name="Aftuck L."/>
            <person name="Alexander A."/>
            <person name="An P."/>
            <person name="Anderson E."/>
            <person name="Anderson S."/>
            <person name="Arachi H."/>
            <person name="Azer M."/>
            <person name="Bachantsang P."/>
            <person name="Barry A."/>
            <person name="Bayul T."/>
            <person name="Berlin A."/>
            <person name="Bessette D."/>
            <person name="Bloom T."/>
            <person name="Blye J."/>
            <person name="Boguslavskiy L."/>
            <person name="Bonnet C."/>
            <person name="Boukhgalter B."/>
            <person name="Bourzgui I."/>
            <person name="Brown A."/>
            <person name="Cahill P."/>
            <person name="Channer S."/>
            <person name="Cheshatsang Y."/>
            <person name="Chuda L."/>
            <person name="Citroen M."/>
            <person name="Collymore A."/>
            <person name="Cooke P."/>
            <person name="Costello M."/>
            <person name="D'Aco K."/>
            <person name="Daza R."/>
            <person name="De Haan G."/>
            <person name="DeGray S."/>
            <person name="DeMaso C."/>
            <person name="Dhargay N."/>
            <person name="Dooley K."/>
            <person name="Dooley E."/>
            <person name="Doricent M."/>
            <person name="Dorje P."/>
            <person name="Dorjee K."/>
            <person name="Dupes A."/>
            <person name="Elong R."/>
            <person name="Falk J."/>
            <person name="Farina A."/>
            <person name="Faro S."/>
            <person name="Ferguson D."/>
            <person name="Fisher S."/>
            <person name="Foley C.D."/>
            <person name="Franke A."/>
            <person name="Friedrich D."/>
            <person name="Gadbois L."/>
            <person name="Gearin G."/>
            <person name="Gearin C.R."/>
            <person name="Giannoukos G."/>
            <person name="Goode T."/>
            <person name="Graham J."/>
            <person name="Grandbois E."/>
            <person name="Grewal S."/>
            <person name="Gyaltsen K."/>
            <person name="Hafez N."/>
            <person name="Hagos B."/>
            <person name="Hall J."/>
            <person name="Henson C."/>
            <person name="Hollinger A."/>
            <person name="Honan T."/>
            <person name="Huard M.D."/>
            <person name="Hughes L."/>
            <person name="Hurhula B."/>
            <person name="Husby M.E."/>
            <person name="Kamat A."/>
            <person name="Kanga B."/>
            <person name="Kashin S."/>
            <person name="Khazanovich D."/>
            <person name="Kisner P."/>
            <person name="Lance K."/>
            <person name="Lara M."/>
            <person name="Lee W."/>
            <person name="Lennon N."/>
            <person name="Letendre F."/>
            <person name="LeVine R."/>
            <person name="Lipovsky A."/>
            <person name="Liu X."/>
            <person name="Liu J."/>
            <person name="Liu S."/>
            <person name="Lokyitsang T."/>
            <person name="Lokyitsang Y."/>
            <person name="Lubonja R."/>
            <person name="Lui A."/>
            <person name="MacDonald P."/>
            <person name="Magnisalis V."/>
            <person name="Maru K."/>
            <person name="Matthews C."/>
            <person name="McCusker W."/>
            <person name="McDonough S."/>
            <person name="Mehta T."/>
            <person name="Meldrim J."/>
            <person name="Meneus L."/>
            <person name="Mihai O."/>
            <person name="Mihalev A."/>
            <person name="Mihova T."/>
            <person name="Mittelman R."/>
            <person name="Mlenga V."/>
            <person name="Montmayeur A."/>
            <person name="Mulrain L."/>
            <person name="Navidi A."/>
            <person name="Naylor J."/>
            <person name="Negash T."/>
            <person name="Nguyen T."/>
            <person name="Nguyen N."/>
            <person name="Nicol R."/>
            <person name="Norbu C."/>
            <person name="Norbu N."/>
            <person name="Novod N."/>
            <person name="O'Neill B."/>
            <person name="Osman S."/>
            <person name="Markiewicz E."/>
            <person name="Oyono O.L."/>
            <person name="Patti C."/>
            <person name="Phunkhang P."/>
            <person name="Pierre F."/>
            <person name="Priest M."/>
            <person name="Raghuraman S."/>
            <person name="Rege F."/>
            <person name="Reyes R."/>
            <person name="Rise C."/>
            <person name="Rogov P."/>
            <person name="Ross K."/>
            <person name="Ryan E."/>
            <person name="Settipalli S."/>
            <person name="Shea T."/>
            <person name="Sherpa N."/>
            <person name="Shi L."/>
            <person name="Shih D."/>
            <person name="Sparrow T."/>
            <person name="Spaulding J."/>
            <person name="Stalker J."/>
            <person name="Stange-Thomann N."/>
            <person name="Stavropoulos S."/>
            <person name="Stone C."/>
            <person name="Strader C."/>
            <person name="Tesfaye S."/>
            <person name="Thomson T."/>
            <person name="Thoulutsang Y."/>
            <person name="Thoulutsang D."/>
            <person name="Topham K."/>
            <person name="Topping I."/>
            <person name="Tsamla T."/>
            <person name="Vassiliev H."/>
            <person name="Vo A."/>
            <person name="Wangchuk T."/>
            <person name="Wangdi T."/>
            <person name="Weiand M."/>
            <person name="Wilkinson J."/>
            <person name="Wilson A."/>
            <person name="Yadav S."/>
            <person name="Young G."/>
            <person name="Yu Q."/>
            <person name="Zembek L."/>
            <person name="Zhong D."/>
            <person name="Zimmer A."/>
            <person name="Zwirko Z."/>
            <person name="Jaffe D.B."/>
            <person name="Alvarez P."/>
            <person name="Brockman W."/>
            <person name="Butler J."/>
            <person name="Chin C."/>
            <person name="Gnerre S."/>
            <person name="Grabherr M."/>
            <person name="Kleber M."/>
            <person name="Mauceli E."/>
            <person name="MacCallum I."/>
        </authorList>
    </citation>
    <scope>NUCLEOTIDE SEQUENCE [LARGE SCALE GENOMIC DNA]</scope>
    <source>
        <strain evidence="11">Tucson 15287-2541.00</strain>
    </source>
</reference>
<dbReference type="PROSITE" id="PS50850">
    <property type="entry name" value="MFS"/>
    <property type="match status" value="1"/>
</dbReference>
<dbReference type="eggNOG" id="KOG0254">
    <property type="taxonomic scope" value="Eukaryota"/>
</dbReference>
<keyword evidence="2" id="KW-0813">Transport</keyword>
<protein>
    <submittedName>
        <fullName evidence="10">GH11266</fullName>
    </submittedName>
</protein>
<keyword evidence="6 8" id="KW-1133">Transmembrane helix</keyword>
<evidence type="ECO:0000256" key="8">
    <source>
        <dbReference type="SAM" id="Phobius"/>
    </source>
</evidence>
<evidence type="ECO:0000256" key="2">
    <source>
        <dbReference type="ARBA" id="ARBA00022448"/>
    </source>
</evidence>
<feature type="transmembrane region" description="Helical" evidence="8">
    <location>
        <begin position="86"/>
        <end position="104"/>
    </location>
</feature>
<feature type="transmembrane region" description="Helical" evidence="8">
    <location>
        <begin position="110"/>
        <end position="130"/>
    </location>
</feature>
<dbReference type="AlphaFoldDB" id="B4JDX5"/>
<feature type="domain" description="Major facilitator superfamily (MFS) profile" evidence="9">
    <location>
        <begin position="18"/>
        <end position="454"/>
    </location>
</feature>
<sequence length="465" mass="50277">MNKTGDVKFQYLAGIFANIVTISFGAYCGWPSSSFLELGSDASPLETGALSEQDQGNVASVISLGGLVGNVFFLWLADKIGRRRSLLLLAVPSLLGWIGIPLARNPTQLIAVRFIGGTAGGGCFGVIPIYTAELAEDSVRGILGTLLVLSCNLGVILAFVLGFYFNYATVAWIVSALSVVFVVCFWFMPETPQYLAQHHKLQEAEKALRYYRNIRSRASKELSEQLQLELHKLRAPEKAEEACADIDDTPVTWHDFANTKARKACFIGLGLVMANQACGCFAMLSYTALIFHMSGSSLPPAVCAIIVGVIQLVGSYVATLLVERAGRKLLLLISAVGICLSQVVMGCHSYVKVLGHDTNGFDWVPIAAFSFMLFIAAWGLLSLPFLVISEILPPKIRSTGNMLLMSLLWGLSVFMIKILPLMTAAWGMHGTVLLFACCSLCGAVFIAIFVPETKGKTIETILANL</sequence>
<dbReference type="CDD" id="cd17358">
    <property type="entry name" value="MFS_GLUT6_8_Class3_like"/>
    <property type="match status" value="1"/>
</dbReference>
<keyword evidence="7 8" id="KW-0472">Membrane</keyword>
<dbReference type="OrthoDB" id="6612291at2759"/>
<dbReference type="Proteomes" id="UP000001070">
    <property type="component" value="Unassembled WGS sequence"/>
</dbReference>
<dbReference type="Pfam" id="PF00083">
    <property type="entry name" value="Sugar_tr"/>
    <property type="match status" value="1"/>
</dbReference>
<dbReference type="Gene3D" id="1.20.1250.20">
    <property type="entry name" value="MFS general substrate transporter like domains"/>
    <property type="match status" value="1"/>
</dbReference>
<evidence type="ECO:0000313" key="10">
    <source>
        <dbReference type="EMBL" id="EDW03495.1"/>
    </source>
</evidence>
<name>B4JDX5_DROGR</name>
<feature type="transmembrane region" description="Helical" evidence="8">
    <location>
        <begin position="56"/>
        <end position="77"/>
    </location>
</feature>
<gene>
    <name evidence="10" type="primary">Dgri\GH11266</name>
    <name evidence="10" type="ORF">Dgri_GH11266</name>
</gene>
<dbReference type="InterPro" id="IPR036259">
    <property type="entry name" value="MFS_trans_sf"/>
</dbReference>
<evidence type="ECO:0000256" key="3">
    <source>
        <dbReference type="ARBA" id="ARBA00022475"/>
    </source>
</evidence>
<evidence type="ECO:0000256" key="1">
    <source>
        <dbReference type="ARBA" id="ARBA00004651"/>
    </source>
</evidence>
<keyword evidence="3" id="KW-1003">Cell membrane</keyword>
<feature type="transmembrane region" description="Helical" evidence="8">
    <location>
        <begin position="363"/>
        <end position="388"/>
    </location>
</feature>
<dbReference type="SUPFAM" id="SSF103473">
    <property type="entry name" value="MFS general substrate transporter"/>
    <property type="match status" value="1"/>
</dbReference>
<feature type="transmembrane region" description="Helical" evidence="8">
    <location>
        <begin position="426"/>
        <end position="450"/>
    </location>
</feature>
<feature type="transmembrane region" description="Helical" evidence="8">
    <location>
        <begin position="329"/>
        <end position="351"/>
    </location>
</feature>
<dbReference type="KEGG" id="dgr:6561924"/>
<dbReference type="EMBL" id="CH916368">
    <property type="protein sequence ID" value="EDW03495.1"/>
    <property type="molecule type" value="Genomic_DNA"/>
</dbReference>
<evidence type="ECO:0000256" key="6">
    <source>
        <dbReference type="ARBA" id="ARBA00022989"/>
    </source>
</evidence>
<comment type="subcellular location">
    <subcellularLocation>
        <location evidence="1">Cell membrane</location>
        <topology evidence="1">Multi-pass membrane protein</topology>
    </subcellularLocation>
</comment>
<dbReference type="InterPro" id="IPR005828">
    <property type="entry name" value="MFS_sugar_transport-like"/>
</dbReference>
<evidence type="ECO:0000256" key="5">
    <source>
        <dbReference type="ARBA" id="ARBA00022692"/>
    </source>
</evidence>
<feature type="transmembrane region" description="Helical" evidence="8">
    <location>
        <begin position="298"/>
        <end position="322"/>
    </location>
</feature>
<dbReference type="FunFam" id="1.20.1250.20:FF:000218">
    <property type="entry name" value="facilitated trehalose transporter Tret1"/>
    <property type="match status" value="1"/>
</dbReference>
<evidence type="ECO:0000256" key="4">
    <source>
        <dbReference type="ARBA" id="ARBA00022597"/>
    </source>
</evidence>
<dbReference type="InterPro" id="IPR020846">
    <property type="entry name" value="MFS_dom"/>
</dbReference>